<name>A0ABP9PZL6_9PSEU</name>
<dbReference type="Proteomes" id="UP001500192">
    <property type="component" value="Unassembled WGS sequence"/>
</dbReference>
<organism evidence="2 3">
    <name type="scientific">Amycolatopsis dongchuanensis</name>
    <dbReference type="NCBI Taxonomy" id="1070866"/>
    <lineage>
        <taxon>Bacteria</taxon>
        <taxon>Bacillati</taxon>
        <taxon>Actinomycetota</taxon>
        <taxon>Actinomycetes</taxon>
        <taxon>Pseudonocardiales</taxon>
        <taxon>Pseudonocardiaceae</taxon>
        <taxon>Amycolatopsis</taxon>
    </lineage>
</organism>
<protein>
    <recommendedName>
        <fullName evidence="4">DUF2398 family protein</fullName>
    </recommendedName>
</protein>
<comment type="caution">
    <text evidence="2">The sequence shown here is derived from an EMBL/GenBank/DDBJ whole genome shotgun (WGS) entry which is preliminary data.</text>
</comment>
<accession>A0ABP9PZL6</accession>
<reference evidence="3" key="1">
    <citation type="journal article" date="2019" name="Int. J. Syst. Evol. Microbiol.">
        <title>The Global Catalogue of Microorganisms (GCM) 10K type strain sequencing project: providing services to taxonomists for standard genome sequencing and annotation.</title>
        <authorList>
            <consortium name="The Broad Institute Genomics Platform"/>
            <consortium name="The Broad Institute Genome Sequencing Center for Infectious Disease"/>
            <person name="Wu L."/>
            <person name="Ma J."/>
        </authorList>
    </citation>
    <scope>NUCLEOTIDE SEQUENCE [LARGE SCALE GENOMIC DNA]</scope>
    <source>
        <strain evidence="3">JCM 18054</strain>
    </source>
</reference>
<gene>
    <name evidence="2" type="ORF">GCM10023214_07050</name>
</gene>
<dbReference type="EMBL" id="BAABIB010000018">
    <property type="protein sequence ID" value="GAA5153680.1"/>
    <property type="molecule type" value="Genomic_DNA"/>
</dbReference>
<feature type="compositionally biased region" description="Polar residues" evidence="1">
    <location>
        <begin position="215"/>
        <end position="228"/>
    </location>
</feature>
<sequence length="437" mass="47266">MNDAPGAPRERRFSIYEMRPPELHAALRVLQAVVGPSEHGHARLLNDLARRTGRRVVDVSGGRVTLGWLPEADGVWLGDGIDGIRSARPAPPRLLRTFAACVRCCWRDPATPLYPSAVAKIQDVLAVVVALGATSDEEEPRRATEMHAKGALTTLEAAGLIEIDRAAGALTMGPAVATWTDQEVAVLRQTWSRLPEPPASDPSSSHARRPPVSAVSLTYQNTSSSTKDPATRSMERGLSLTALDQKGREHVLVAVRAIEEAEQPVPKNAFRALSDEALRASVERILAESGRVLLETREGFLSGYSDAVAHALTTTGLGVLPPDDRAVLALVLLHAVAIPRARGIIPPNSDWTVSESVPPRILTNSKLPEATIKNSLRRLRDAKILGYGRNHGVVPGPQFNRLTPQATESIFEELVLLSEPHGLLAESIRLRRQARAT</sequence>
<feature type="region of interest" description="Disordered" evidence="1">
    <location>
        <begin position="193"/>
        <end position="234"/>
    </location>
</feature>
<keyword evidence="3" id="KW-1185">Reference proteome</keyword>
<proteinExistence type="predicted"/>
<evidence type="ECO:0008006" key="4">
    <source>
        <dbReference type="Google" id="ProtNLM"/>
    </source>
</evidence>
<evidence type="ECO:0000256" key="1">
    <source>
        <dbReference type="SAM" id="MobiDB-lite"/>
    </source>
</evidence>
<evidence type="ECO:0000313" key="2">
    <source>
        <dbReference type="EMBL" id="GAA5153680.1"/>
    </source>
</evidence>
<evidence type="ECO:0000313" key="3">
    <source>
        <dbReference type="Proteomes" id="UP001500192"/>
    </source>
</evidence>